<dbReference type="Proteomes" id="UP000316798">
    <property type="component" value="Chromosome"/>
</dbReference>
<gene>
    <name evidence="4" type="ORF">EUB48_10175</name>
</gene>
<dbReference type="GO" id="GO:0043190">
    <property type="term" value="C:ATP-binding cassette (ABC) transporter complex"/>
    <property type="evidence" value="ECO:0007669"/>
    <property type="project" value="InterPro"/>
</dbReference>
<dbReference type="OrthoDB" id="9803988at2"/>
<dbReference type="EMBL" id="CP035503">
    <property type="protein sequence ID" value="QDL37594.1"/>
    <property type="molecule type" value="Genomic_DNA"/>
</dbReference>
<dbReference type="GO" id="GO:0015833">
    <property type="term" value="P:peptide transport"/>
    <property type="evidence" value="ECO:0007669"/>
    <property type="project" value="TreeGrafter"/>
</dbReference>
<dbReference type="PANTHER" id="PTHR30290:SF64">
    <property type="entry name" value="ABC TRANSPORTER PERIPLASMIC BINDING PROTEIN"/>
    <property type="match status" value="1"/>
</dbReference>
<protein>
    <submittedName>
        <fullName evidence="4">ABC transporter substrate-binding protein</fullName>
    </submittedName>
</protein>
<feature type="domain" description="Solute-binding protein family 5" evidence="3">
    <location>
        <begin position="99"/>
        <end position="502"/>
    </location>
</feature>
<evidence type="ECO:0000259" key="3">
    <source>
        <dbReference type="Pfam" id="PF00496"/>
    </source>
</evidence>
<evidence type="ECO:0000313" key="5">
    <source>
        <dbReference type="Proteomes" id="UP000316798"/>
    </source>
</evidence>
<dbReference type="CDD" id="cd08497">
    <property type="entry name" value="MbnE-like"/>
    <property type="match status" value="1"/>
</dbReference>
<keyword evidence="5" id="KW-1185">Reference proteome</keyword>
<dbReference type="Gene3D" id="3.10.105.10">
    <property type="entry name" value="Dipeptide-binding Protein, Domain 3"/>
    <property type="match status" value="1"/>
</dbReference>
<dbReference type="KEGG" id="rhf:EUB48_10175"/>
<dbReference type="Gene3D" id="3.40.190.10">
    <property type="entry name" value="Periplasmic binding protein-like II"/>
    <property type="match status" value="1"/>
</dbReference>
<dbReference type="PIRSF" id="PIRSF002741">
    <property type="entry name" value="MppA"/>
    <property type="match status" value="1"/>
</dbReference>
<dbReference type="AlphaFoldDB" id="A0A515DAZ8"/>
<dbReference type="PANTHER" id="PTHR30290">
    <property type="entry name" value="PERIPLASMIC BINDING COMPONENT OF ABC TRANSPORTER"/>
    <property type="match status" value="1"/>
</dbReference>
<sequence>MRGLLFCLMLLSATASWASHALSIWGDVQYRAGFPYFDDVNPDAPKGGEMVLVSDQRSSTFDKYNPFSLRGSAPAYIDTLMFDTLLTGSPSEFGVGYCLLAQDVELAPDRMSVVFKLNPSARFNNGDPVTAADVKYSFDSLTGKYAAPQYRSLFADVKSPQVLDAGTIRFEFKRFNRELPLTVGGLPVFSHKWGAGKPFDQITTEPPIASGPYKIGPVVFGRDITYVRDPTYWARELNVRRGQYNFDRITVKIYRDNTAKLEAFKAGEFDLIQEFISRDWVRAYTGKRFDSGELVKRLLPDNSPHGFQVHVFNLRRPKFQDIRVRKAINLAFDFEWMNRQLFYGLYNRLKGYFGGSEYEALGTPGADELALLEPFKNQLPPAVFGPVAYPPSTDPPRSLRGNLREAKALLHEAGWDYRDGALRNAQGEAFVIDYVDSNESGIRTIAPWMRNLEKLGIQLNFRAVDFSIYQQRLRTFDFDMTGIRMAGITVPGNEMFDLFGSRAAKIEESNNLWGLQSPVVDALLEKMVTAQRRSDADAAGKALDRVLIHGWYSVPQWYSASYRVAYDSRKFVQPSRLPKYFTPEAWAMSTWWAKP</sequence>
<organism evidence="4 5">
    <name type="scientific">Rhodoferax sediminis</name>
    <dbReference type="NCBI Taxonomy" id="2509614"/>
    <lineage>
        <taxon>Bacteria</taxon>
        <taxon>Pseudomonadati</taxon>
        <taxon>Pseudomonadota</taxon>
        <taxon>Betaproteobacteria</taxon>
        <taxon>Burkholderiales</taxon>
        <taxon>Comamonadaceae</taxon>
        <taxon>Rhodoferax</taxon>
    </lineage>
</organism>
<dbReference type="GO" id="GO:1904680">
    <property type="term" value="F:peptide transmembrane transporter activity"/>
    <property type="evidence" value="ECO:0007669"/>
    <property type="project" value="TreeGrafter"/>
</dbReference>
<dbReference type="RefSeq" id="WP_142818810.1">
    <property type="nucleotide sequence ID" value="NZ_CP035503.1"/>
</dbReference>
<evidence type="ECO:0000256" key="1">
    <source>
        <dbReference type="ARBA" id="ARBA00022729"/>
    </source>
</evidence>
<feature type="signal peptide" evidence="2">
    <location>
        <begin position="1"/>
        <end position="18"/>
    </location>
</feature>
<keyword evidence="1 2" id="KW-0732">Signal</keyword>
<proteinExistence type="predicted"/>
<dbReference type="InterPro" id="IPR000914">
    <property type="entry name" value="SBP_5_dom"/>
</dbReference>
<dbReference type="SUPFAM" id="SSF53850">
    <property type="entry name" value="Periplasmic binding protein-like II"/>
    <property type="match status" value="1"/>
</dbReference>
<reference evidence="4 5" key="1">
    <citation type="submission" date="2019-01" db="EMBL/GenBank/DDBJ databases">
        <title>Genomic insights into a novel species Rhodoferax sp.</title>
        <authorList>
            <person name="Jin L."/>
        </authorList>
    </citation>
    <scope>NUCLEOTIDE SEQUENCE [LARGE SCALE GENOMIC DNA]</scope>
    <source>
        <strain evidence="4 5">CHu59-6-5</strain>
    </source>
</reference>
<feature type="chain" id="PRO_5022046293" evidence="2">
    <location>
        <begin position="19"/>
        <end position="595"/>
    </location>
</feature>
<dbReference type="InterPro" id="IPR039424">
    <property type="entry name" value="SBP_5"/>
</dbReference>
<evidence type="ECO:0000256" key="2">
    <source>
        <dbReference type="SAM" id="SignalP"/>
    </source>
</evidence>
<accession>A0A515DAZ8</accession>
<name>A0A515DAZ8_9BURK</name>
<dbReference type="GO" id="GO:0030288">
    <property type="term" value="C:outer membrane-bounded periplasmic space"/>
    <property type="evidence" value="ECO:0007669"/>
    <property type="project" value="TreeGrafter"/>
</dbReference>
<dbReference type="GO" id="GO:0042884">
    <property type="term" value="P:microcin transport"/>
    <property type="evidence" value="ECO:0007669"/>
    <property type="project" value="TreeGrafter"/>
</dbReference>
<evidence type="ECO:0000313" key="4">
    <source>
        <dbReference type="EMBL" id="QDL37594.1"/>
    </source>
</evidence>
<dbReference type="Pfam" id="PF00496">
    <property type="entry name" value="SBP_bac_5"/>
    <property type="match status" value="1"/>
</dbReference>
<dbReference type="InterPro" id="IPR030678">
    <property type="entry name" value="Peptide/Ni-bd"/>
</dbReference>